<keyword evidence="4" id="KW-1185">Reference proteome</keyword>
<sequence>KSLANRRGAAEVRKQVSSAYLADLPKSISGLNLATQNVPLCDVVEPPDYEDFLHAQQTALERDPMRHLLEFPPDDVQLEVLQRKVRTIAPVVPEHGCVCFLCADILLNILNPGLNLIPM</sequence>
<feature type="non-terminal residue" evidence="2">
    <location>
        <position position="1"/>
    </location>
</feature>
<dbReference type="AlphaFoldDB" id="N1PB85"/>
<evidence type="ECO:0000313" key="2">
    <source>
        <dbReference type="EMBL" id="ELU18916.1"/>
    </source>
</evidence>
<dbReference type="HOGENOM" id="CLU_2067213_0_0_1"/>
<dbReference type="EMBL" id="AMQN01000059">
    <property type="status" value="NOT_ANNOTATED_CDS"/>
    <property type="molecule type" value="Genomic_DNA"/>
</dbReference>
<name>N1PB85_CAPTE</name>
<dbReference type="OrthoDB" id="6283546at2759"/>
<organism evidence="2">
    <name type="scientific">Capitella teleta</name>
    <name type="common">Polychaete worm</name>
    <dbReference type="NCBI Taxonomy" id="283909"/>
    <lineage>
        <taxon>Eukaryota</taxon>
        <taxon>Metazoa</taxon>
        <taxon>Spiralia</taxon>
        <taxon>Lophotrochozoa</taxon>
        <taxon>Annelida</taxon>
        <taxon>Polychaeta</taxon>
        <taxon>Sedentaria</taxon>
        <taxon>Scolecida</taxon>
        <taxon>Capitellidae</taxon>
        <taxon>Capitella</taxon>
    </lineage>
</organism>
<evidence type="ECO:0000259" key="1">
    <source>
        <dbReference type="Pfam" id="PF11878"/>
    </source>
</evidence>
<dbReference type="Proteomes" id="UP000014760">
    <property type="component" value="Unassembled WGS sequence"/>
</dbReference>
<feature type="domain" description="Dedicator of cytokinesis C/D N-terminal" evidence="1">
    <location>
        <begin position="42"/>
        <end position="95"/>
    </location>
</feature>
<reference evidence="4" key="1">
    <citation type="submission" date="2012-12" db="EMBL/GenBank/DDBJ databases">
        <authorList>
            <person name="Hellsten U."/>
            <person name="Grimwood J."/>
            <person name="Chapman J.A."/>
            <person name="Shapiro H."/>
            <person name="Aerts A."/>
            <person name="Otillar R.P."/>
            <person name="Terry A.Y."/>
            <person name="Boore J.L."/>
            <person name="Simakov O."/>
            <person name="Marletaz F."/>
            <person name="Cho S.-J."/>
            <person name="Edsinger-Gonzales E."/>
            <person name="Havlak P."/>
            <person name="Kuo D.-H."/>
            <person name="Larsson T."/>
            <person name="Lv J."/>
            <person name="Arendt D."/>
            <person name="Savage R."/>
            <person name="Osoegawa K."/>
            <person name="de Jong P."/>
            <person name="Lindberg D.R."/>
            <person name="Seaver E.C."/>
            <person name="Weisblat D.A."/>
            <person name="Putnam N.H."/>
            <person name="Grigoriev I.V."/>
            <person name="Rokhsar D.S."/>
        </authorList>
    </citation>
    <scope>NUCLEOTIDE SEQUENCE</scope>
    <source>
        <strain evidence="4">I ESC-2004</strain>
    </source>
</reference>
<reference evidence="3" key="3">
    <citation type="submission" date="2015-06" db="UniProtKB">
        <authorList>
            <consortium name="EnsemblMetazoa"/>
        </authorList>
    </citation>
    <scope>IDENTIFICATION</scope>
</reference>
<dbReference type="EMBL" id="KB291798">
    <property type="protein sequence ID" value="ELU18916.1"/>
    <property type="molecule type" value="Genomic_DNA"/>
</dbReference>
<accession>N1PB85</accession>
<reference evidence="2 4" key="2">
    <citation type="journal article" date="2013" name="Nature">
        <title>Insights into bilaterian evolution from three spiralian genomes.</title>
        <authorList>
            <person name="Simakov O."/>
            <person name="Marletaz F."/>
            <person name="Cho S.J."/>
            <person name="Edsinger-Gonzales E."/>
            <person name="Havlak P."/>
            <person name="Hellsten U."/>
            <person name="Kuo D.H."/>
            <person name="Larsson T."/>
            <person name="Lv J."/>
            <person name="Arendt D."/>
            <person name="Savage R."/>
            <person name="Osoegawa K."/>
            <person name="de Jong P."/>
            <person name="Grimwood J."/>
            <person name="Chapman J.A."/>
            <person name="Shapiro H."/>
            <person name="Aerts A."/>
            <person name="Otillar R.P."/>
            <person name="Terry A.Y."/>
            <person name="Boore J.L."/>
            <person name="Grigoriev I.V."/>
            <person name="Lindberg D.R."/>
            <person name="Seaver E.C."/>
            <person name="Weisblat D.A."/>
            <person name="Putnam N.H."/>
            <person name="Rokhsar D.S."/>
        </authorList>
    </citation>
    <scope>NUCLEOTIDE SEQUENCE</scope>
    <source>
        <strain evidence="2 4">I ESC-2004</strain>
    </source>
</reference>
<evidence type="ECO:0000313" key="4">
    <source>
        <dbReference type="Proteomes" id="UP000014760"/>
    </source>
</evidence>
<evidence type="ECO:0000313" key="3">
    <source>
        <dbReference type="EnsemblMetazoa" id="CapteP133102"/>
    </source>
</evidence>
<protein>
    <recommendedName>
        <fullName evidence="1">Dedicator of cytokinesis C/D N-terminal domain-containing protein</fullName>
    </recommendedName>
</protein>
<gene>
    <name evidence="2" type="ORF">CAPTEDRAFT_133102</name>
</gene>
<dbReference type="STRING" id="283909.N1PB85"/>
<dbReference type="Pfam" id="PF11878">
    <property type="entry name" value="DOCK_C-D_N"/>
    <property type="match status" value="1"/>
</dbReference>
<dbReference type="InterPro" id="IPR021816">
    <property type="entry name" value="DOCK_C/D_N"/>
</dbReference>
<dbReference type="EnsemblMetazoa" id="CapteT133102">
    <property type="protein sequence ID" value="CapteP133102"/>
    <property type="gene ID" value="CapteG133102"/>
</dbReference>
<proteinExistence type="predicted"/>